<comment type="subunit">
    <text evidence="11">The RNAP catalytic core consists of 2 alpha, 1 beta, 1 beta' and 1 omega subunit. When a sigma factor is associated with the core the holoenzyme is formed, which can initiate transcription.</text>
</comment>
<evidence type="ECO:0000256" key="9">
    <source>
        <dbReference type="ARBA" id="ARBA00030998"/>
    </source>
</evidence>
<dbReference type="GO" id="GO:0000428">
    <property type="term" value="C:DNA-directed RNA polymerase complex"/>
    <property type="evidence" value="ECO:0007669"/>
    <property type="project" value="UniProtKB-KW"/>
</dbReference>
<keyword evidence="6 11" id="KW-0548">Nucleotidyltransferase</keyword>
<dbReference type="Pfam" id="PF01192">
    <property type="entry name" value="RNA_pol_Rpb6"/>
    <property type="match status" value="1"/>
</dbReference>
<dbReference type="EMBL" id="QFOT01000036">
    <property type="protein sequence ID" value="PZP56139.1"/>
    <property type="molecule type" value="Genomic_DNA"/>
</dbReference>
<evidence type="ECO:0000313" key="14">
    <source>
        <dbReference type="Proteomes" id="UP000249739"/>
    </source>
</evidence>
<evidence type="ECO:0000256" key="7">
    <source>
        <dbReference type="ARBA" id="ARBA00023163"/>
    </source>
</evidence>
<dbReference type="Gene3D" id="3.90.940.10">
    <property type="match status" value="1"/>
</dbReference>
<comment type="caution">
    <text evidence="13">The sequence shown here is derived from an EMBL/GenBank/DDBJ whole genome shotgun (WGS) entry which is preliminary data.</text>
</comment>
<dbReference type="GO" id="GO:0006351">
    <property type="term" value="P:DNA-templated transcription"/>
    <property type="evidence" value="ECO:0007669"/>
    <property type="project" value="UniProtKB-UniRule"/>
</dbReference>
<dbReference type="InterPro" id="IPR003716">
    <property type="entry name" value="DNA-dir_RNA_pol_omega"/>
</dbReference>
<dbReference type="PANTHER" id="PTHR34476">
    <property type="entry name" value="DNA-DIRECTED RNA POLYMERASE SUBUNIT OMEGA"/>
    <property type="match status" value="1"/>
</dbReference>
<comment type="catalytic activity">
    <reaction evidence="10 11">
        <text>RNA(n) + a ribonucleoside 5'-triphosphate = RNA(n+1) + diphosphate</text>
        <dbReference type="Rhea" id="RHEA:21248"/>
        <dbReference type="Rhea" id="RHEA-COMP:14527"/>
        <dbReference type="Rhea" id="RHEA-COMP:17342"/>
        <dbReference type="ChEBI" id="CHEBI:33019"/>
        <dbReference type="ChEBI" id="CHEBI:61557"/>
        <dbReference type="ChEBI" id="CHEBI:140395"/>
        <dbReference type="EC" id="2.7.7.6"/>
    </reaction>
</comment>
<comment type="similarity">
    <text evidence="1 11">Belongs to the RNA polymerase subunit omega family.</text>
</comment>
<keyword evidence="4 11" id="KW-0240">DNA-directed RNA polymerase</keyword>
<evidence type="ECO:0000256" key="4">
    <source>
        <dbReference type="ARBA" id="ARBA00022478"/>
    </source>
</evidence>
<evidence type="ECO:0000256" key="2">
    <source>
        <dbReference type="ARBA" id="ARBA00012418"/>
    </source>
</evidence>
<evidence type="ECO:0000256" key="6">
    <source>
        <dbReference type="ARBA" id="ARBA00022695"/>
    </source>
</evidence>
<keyword evidence="7 11" id="KW-0804">Transcription</keyword>
<evidence type="ECO:0000256" key="1">
    <source>
        <dbReference type="ARBA" id="ARBA00006711"/>
    </source>
</evidence>
<dbReference type="GO" id="GO:0003677">
    <property type="term" value="F:DNA binding"/>
    <property type="evidence" value="ECO:0007669"/>
    <property type="project" value="UniProtKB-UniRule"/>
</dbReference>
<dbReference type="SMART" id="SM01409">
    <property type="entry name" value="RNA_pol_Rpb6"/>
    <property type="match status" value="1"/>
</dbReference>
<evidence type="ECO:0000256" key="8">
    <source>
        <dbReference type="ARBA" id="ARBA00029924"/>
    </source>
</evidence>
<feature type="region of interest" description="Disordered" evidence="12">
    <location>
        <begin position="105"/>
        <end position="133"/>
    </location>
</feature>
<evidence type="ECO:0000256" key="11">
    <source>
        <dbReference type="HAMAP-Rule" id="MF_00366"/>
    </source>
</evidence>
<organism evidence="13 14">
    <name type="scientific">Micavibrio aeruginosavorus</name>
    <dbReference type="NCBI Taxonomy" id="349221"/>
    <lineage>
        <taxon>Bacteria</taxon>
        <taxon>Pseudomonadati</taxon>
        <taxon>Bdellovibrionota</taxon>
        <taxon>Bdellovibrionia</taxon>
        <taxon>Bdellovibrionales</taxon>
        <taxon>Pseudobdellovibrionaceae</taxon>
        <taxon>Micavibrio</taxon>
    </lineage>
</organism>
<evidence type="ECO:0000256" key="12">
    <source>
        <dbReference type="SAM" id="MobiDB-lite"/>
    </source>
</evidence>
<dbReference type="AlphaFoldDB" id="A0A2W5HQY9"/>
<accession>A0A2W5HQY9</accession>
<evidence type="ECO:0000313" key="13">
    <source>
        <dbReference type="EMBL" id="PZP56139.1"/>
    </source>
</evidence>
<dbReference type="InterPro" id="IPR006110">
    <property type="entry name" value="Pol_omega/Rpo6/RPB6"/>
</dbReference>
<dbReference type="NCBIfam" id="TIGR00690">
    <property type="entry name" value="rpoZ"/>
    <property type="match status" value="1"/>
</dbReference>
<evidence type="ECO:0000256" key="10">
    <source>
        <dbReference type="ARBA" id="ARBA00048552"/>
    </source>
</evidence>
<comment type="function">
    <text evidence="11">Promotes RNA polymerase assembly. Latches the N- and C-terminal regions of the beta' subunit thereby facilitating its interaction with the beta and alpha subunits.</text>
</comment>
<proteinExistence type="inferred from homology"/>
<reference evidence="13 14" key="1">
    <citation type="submission" date="2017-08" db="EMBL/GenBank/DDBJ databases">
        <title>Infants hospitalized years apart are colonized by the same room-sourced microbial strains.</title>
        <authorList>
            <person name="Brooks B."/>
            <person name="Olm M.R."/>
            <person name="Firek B.A."/>
            <person name="Baker R."/>
            <person name="Thomas B.C."/>
            <person name="Morowitz M.J."/>
            <person name="Banfield J.F."/>
        </authorList>
    </citation>
    <scope>NUCLEOTIDE SEQUENCE [LARGE SCALE GENOMIC DNA]</scope>
    <source>
        <strain evidence="13">S2_006_000_R2_64</strain>
    </source>
</reference>
<evidence type="ECO:0000256" key="3">
    <source>
        <dbReference type="ARBA" id="ARBA00013725"/>
    </source>
</evidence>
<dbReference type="InterPro" id="IPR036161">
    <property type="entry name" value="RPB6/omega-like_sf"/>
</dbReference>
<dbReference type="GO" id="GO:0003899">
    <property type="term" value="F:DNA-directed RNA polymerase activity"/>
    <property type="evidence" value="ECO:0007669"/>
    <property type="project" value="UniProtKB-UniRule"/>
</dbReference>
<evidence type="ECO:0000256" key="5">
    <source>
        <dbReference type="ARBA" id="ARBA00022679"/>
    </source>
</evidence>
<dbReference type="SUPFAM" id="SSF63562">
    <property type="entry name" value="RPB6/omega subunit-like"/>
    <property type="match status" value="1"/>
</dbReference>
<dbReference type="HAMAP" id="MF_00366">
    <property type="entry name" value="RNApol_bact_RpoZ"/>
    <property type="match status" value="1"/>
</dbReference>
<dbReference type="EC" id="2.7.7.6" evidence="2 11"/>
<dbReference type="Proteomes" id="UP000249739">
    <property type="component" value="Unassembled WGS sequence"/>
</dbReference>
<sequence>MARVTVEDCVLLVPNRFELCMVAAQRARRIGAGAALTVDRDNDKNPVVSLREIADETVGVEDLKEDLIKSHQRIFALQDDKDDVIEEMQGEEEWNSLVAAANNTGFAAGEFDDEDEEESPLEDIAGFSEDKEA</sequence>
<keyword evidence="5 11" id="KW-0808">Transferase</keyword>
<protein>
    <recommendedName>
        <fullName evidence="3 11">DNA-directed RNA polymerase subunit omega</fullName>
        <shortName evidence="11">RNAP omega subunit</shortName>
        <ecNumber evidence="2 11">2.7.7.6</ecNumber>
    </recommendedName>
    <alternativeName>
        <fullName evidence="9 11">RNA polymerase omega subunit</fullName>
    </alternativeName>
    <alternativeName>
        <fullName evidence="8 11">Transcriptase subunit omega</fullName>
    </alternativeName>
</protein>
<gene>
    <name evidence="11" type="primary">rpoZ</name>
    <name evidence="13" type="ORF">DI586_04670</name>
</gene>
<name>A0A2W5HQY9_9BACT</name>
<dbReference type="PANTHER" id="PTHR34476:SF1">
    <property type="entry name" value="DNA-DIRECTED RNA POLYMERASE SUBUNIT OMEGA"/>
    <property type="match status" value="1"/>
</dbReference>
<feature type="compositionally biased region" description="Acidic residues" evidence="12">
    <location>
        <begin position="110"/>
        <end position="121"/>
    </location>
</feature>